<name>A0A645AJI4_9ZZZZ</name>
<evidence type="ECO:0000313" key="2">
    <source>
        <dbReference type="EMBL" id="MPM53290.1"/>
    </source>
</evidence>
<organism evidence="2">
    <name type="scientific">bioreactor metagenome</name>
    <dbReference type="NCBI Taxonomy" id="1076179"/>
    <lineage>
        <taxon>unclassified sequences</taxon>
        <taxon>metagenomes</taxon>
        <taxon>ecological metagenomes</taxon>
    </lineage>
</organism>
<dbReference type="GO" id="GO:0005524">
    <property type="term" value="F:ATP binding"/>
    <property type="evidence" value="ECO:0007669"/>
    <property type="project" value="InterPro"/>
</dbReference>
<dbReference type="InterPro" id="IPR003959">
    <property type="entry name" value="ATPase_AAA_core"/>
</dbReference>
<comment type="caution">
    <text evidence="2">The sequence shown here is derived from an EMBL/GenBank/DDBJ whole genome shotgun (WGS) entry which is preliminary data.</text>
</comment>
<dbReference type="PANTHER" id="PTHR40396:SF1">
    <property type="entry name" value="ATPASE AAA-TYPE CORE DOMAIN-CONTAINING PROTEIN"/>
    <property type="match status" value="1"/>
</dbReference>
<dbReference type="PANTHER" id="PTHR40396">
    <property type="entry name" value="ATPASE-LIKE PROTEIN"/>
    <property type="match status" value="1"/>
</dbReference>
<dbReference type="GO" id="GO:0016887">
    <property type="term" value="F:ATP hydrolysis activity"/>
    <property type="evidence" value="ECO:0007669"/>
    <property type="project" value="InterPro"/>
</dbReference>
<gene>
    <name evidence="2" type="ORF">SDC9_100057</name>
</gene>
<feature type="domain" description="ATPase AAA-type core" evidence="1">
    <location>
        <begin position="20"/>
        <end position="286"/>
    </location>
</feature>
<accession>A0A645AJI4</accession>
<dbReference type="EMBL" id="VSSQ01014269">
    <property type="protein sequence ID" value="MPM53290.1"/>
    <property type="molecule type" value="Genomic_DNA"/>
</dbReference>
<dbReference type="AlphaFoldDB" id="A0A645AJI4"/>
<sequence length="360" mass="40669">MTQYVVNSFAYGDSDGGKGTAHDFTAPTPFSFDKKTKDAESTFEVYFLEAEENGGRSYKYGFAVDKKGVSEEWLSYKAKSSRGDFRKIFHRDRTALDLSGIAASHHENIKIALEDKTLVVSLGAKLKVPKLKLVRDWFLSNEFADFGDPVENYFLSERLPARFLTDKEVRNKVVGYFSSFDPSIVGFNIETFKGDNDKQFAKIDALHKMVDSDEVVAIPLKLESAGTLKMFALYPPLQKVLESGGTLFIDELNARLHPLLVRAFIITFLNPVINVKHAQLVFTAHDAWQLNANILRRDEVWFTEKMPDGASALFSLVDFVDESGMKIRKDENYEKNYLLGKYGAIPTLKCLDMFQEAADD</sequence>
<evidence type="ECO:0000259" key="1">
    <source>
        <dbReference type="Pfam" id="PF13304"/>
    </source>
</evidence>
<dbReference type="Pfam" id="PF13304">
    <property type="entry name" value="AAA_21"/>
    <property type="match status" value="1"/>
</dbReference>
<reference evidence="2" key="1">
    <citation type="submission" date="2019-08" db="EMBL/GenBank/DDBJ databases">
        <authorList>
            <person name="Kucharzyk K."/>
            <person name="Murdoch R.W."/>
            <person name="Higgins S."/>
            <person name="Loffler F."/>
        </authorList>
    </citation>
    <scope>NUCLEOTIDE SEQUENCE</scope>
</reference>
<protein>
    <recommendedName>
        <fullName evidence="1">ATPase AAA-type core domain-containing protein</fullName>
    </recommendedName>
</protein>
<proteinExistence type="predicted"/>